<feature type="domain" description="PepSY" evidence="2">
    <location>
        <begin position="6"/>
        <end position="88"/>
    </location>
</feature>
<sequence>MRLFLAAAVLAASSFAAAQAHATGLATCDSGPQEKWQPQEKLQKMLTDRGWQIRRIKIDGGCYEVYAITEKGERVEAYFHPLTLAPVPTQRR</sequence>
<dbReference type="Pfam" id="PF13670">
    <property type="entry name" value="PepSY_2"/>
    <property type="match status" value="1"/>
</dbReference>
<dbReference type="AlphaFoldDB" id="A0A538S8E1"/>
<dbReference type="InterPro" id="IPR025711">
    <property type="entry name" value="PepSY"/>
</dbReference>
<keyword evidence="1" id="KW-0732">Signal</keyword>
<comment type="caution">
    <text evidence="3">The sequence shown here is derived from an EMBL/GenBank/DDBJ whole genome shotgun (WGS) entry which is preliminary data.</text>
</comment>
<dbReference type="Proteomes" id="UP000320184">
    <property type="component" value="Unassembled WGS sequence"/>
</dbReference>
<evidence type="ECO:0000259" key="2">
    <source>
        <dbReference type="Pfam" id="PF13670"/>
    </source>
</evidence>
<evidence type="ECO:0000313" key="3">
    <source>
        <dbReference type="EMBL" id="TMQ47643.1"/>
    </source>
</evidence>
<feature type="chain" id="PRO_5022158317" evidence="1">
    <location>
        <begin position="23"/>
        <end position="92"/>
    </location>
</feature>
<gene>
    <name evidence="3" type="ORF">E6K73_13375</name>
</gene>
<dbReference type="EMBL" id="VBOT01000172">
    <property type="protein sequence ID" value="TMQ47643.1"/>
    <property type="molecule type" value="Genomic_DNA"/>
</dbReference>
<proteinExistence type="predicted"/>
<reference evidence="3 4" key="1">
    <citation type="journal article" date="2019" name="Nat. Microbiol.">
        <title>Mediterranean grassland soil C-N compound turnover is dependent on rainfall and depth, and is mediated by genomically divergent microorganisms.</title>
        <authorList>
            <person name="Diamond S."/>
            <person name="Andeer P.F."/>
            <person name="Li Z."/>
            <person name="Crits-Christoph A."/>
            <person name="Burstein D."/>
            <person name="Anantharaman K."/>
            <person name="Lane K.R."/>
            <person name="Thomas B.C."/>
            <person name="Pan C."/>
            <person name="Northen T.R."/>
            <person name="Banfield J.F."/>
        </authorList>
    </citation>
    <scope>NUCLEOTIDE SEQUENCE [LARGE SCALE GENOMIC DNA]</scope>
    <source>
        <strain evidence="3">WS_3</strain>
    </source>
</reference>
<accession>A0A538S8E1</accession>
<name>A0A538S8E1_UNCEI</name>
<feature type="signal peptide" evidence="1">
    <location>
        <begin position="1"/>
        <end position="22"/>
    </location>
</feature>
<protein>
    <submittedName>
        <fullName evidence="3">PepSY domain-containing protein</fullName>
    </submittedName>
</protein>
<evidence type="ECO:0000313" key="4">
    <source>
        <dbReference type="Proteomes" id="UP000320184"/>
    </source>
</evidence>
<evidence type="ECO:0000256" key="1">
    <source>
        <dbReference type="SAM" id="SignalP"/>
    </source>
</evidence>
<organism evidence="3 4">
    <name type="scientific">Eiseniibacteriota bacterium</name>
    <dbReference type="NCBI Taxonomy" id="2212470"/>
    <lineage>
        <taxon>Bacteria</taxon>
        <taxon>Candidatus Eiseniibacteriota</taxon>
    </lineage>
</organism>